<dbReference type="Pfam" id="PF13676">
    <property type="entry name" value="TIR_2"/>
    <property type="match status" value="1"/>
</dbReference>
<dbReference type="EMBL" id="CP002480">
    <property type="protein sequence ID" value="ADW68995.1"/>
    <property type="molecule type" value="Genomic_DNA"/>
</dbReference>
<reference evidence="4" key="1">
    <citation type="submission" date="2011-01" db="EMBL/GenBank/DDBJ databases">
        <title>Complete sequence of chromosome of Acidobacterium sp. MP5ACTX9.</title>
        <authorList>
            <consortium name="US DOE Joint Genome Institute"/>
            <person name="Lucas S."/>
            <person name="Copeland A."/>
            <person name="Lapidus A."/>
            <person name="Cheng J.-F."/>
            <person name="Goodwin L."/>
            <person name="Pitluck S."/>
            <person name="Teshima H."/>
            <person name="Detter J.C."/>
            <person name="Han C."/>
            <person name="Tapia R."/>
            <person name="Land M."/>
            <person name="Hauser L."/>
            <person name="Kyrpides N."/>
            <person name="Ivanova N."/>
            <person name="Ovchinnikova G."/>
            <person name="Pagani I."/>
            <person name="Rawat S.R."/>
            <person name="Mannisto M."/>
            <person name="Haggblom M.M."/>
            <person name="Woyke T."/>
        </authorList>
    </citation>
    <scope>NUCLEOTIDE SEQUENCE [LARGE SCALE GENOMIC DNA]</scope>
    <source>
        <strain evidence="4">MP5ACTX9</strain>
    </source>
</reference>
<evidence type="ECO:0000256" key="1">
    <source>
        <dbReference type="SAM" id="Coils"/>
    </source>
</evidence>
<name>E8X0P4_GRATM</name>
<dbReference type="GO" id="GO:0007165">
    <property type="term" value="P:signal transduction"/>
    <property type="evidence" value="ECO:0007669"/>
    <property type="project" value="InterPro"/>
</dbReference>
<dbReference type="InterPro" id="IPR035897">
    <property type="entry name" value="Toll_tir_struct_dom_sf"/>
</dbReference>
<dbReference type="Proteomes" id="UP000000343">
    <property type="component" value="Chromosome"/>
</dbReference>
<dbReference type="Gene3D" id="3.40.50.10140">
    <property type="entry name" value="Toll/interleukin-1 receptor homology (TIR) domain"/>
    <property type="match status" value="1"/>
</dbReference>
<organism evidence="4">
    <name type="scientific">Granulicella tundricola (strain ATCC BAA-1859 / DSM 23138 / MP5ACTX9)</name>
    <dbReference type="NCBI Taxonomy" id="1198114"/>
    <lineage>
        <taxon>Bacteria</taxon>
        <taxon>Pseudomonadati</taxon>
        <taxon>Acidobacteriota</taxon>
        <taxon>Terriglobia</taxon>
        <taxon>Terriglobales</taxon>
        <taxon>Acidobacteriaceae</taxon>
        <taxon>Granulicella</taxon>
    </lineage>
</organism>
<dbReference type="PaxDb" id="1198114-AciX9_1949"/>
<proteinExistence type="predicted"/>
<dbReference type="SUPFAM" id="SSF52200">
    <property type="entry name" value="Toll/Interleukin receptor TIR domain"/>
    <property type="match status" value="1"/>
</dbReference>
<evidence type="ECO:0000313" key="3">
    <source>
        <dbReference type="EMBL" id="ADW68995.1"/>
    </source>
</evidence>
<gene>
    <name evidence="3" type="ordered locus">AciX9_1949</name>
</gene>
<evidence type="ECO:0000313" key="4">
    <source>
        <dbReference type="Proteomes" id="UP000000343"/>
    </source>
</evidence>
<dbReference type="STRING" id="1198114.AciX9_1949"/>
<protein>
    <recommendedName>
        <fullName evidence="2">TIR domain-containing protein</fullName>
    </recommendedName>
</protein>
<evidence type="ECO:0000259" key="2">
    <source>
        <dbReference type="Pfam" id="PF13676"/>
    </source>
</evidence>
<dbReference type="KEGG" id="acm:AciX9_1949"/>
<dbReference type="OrthoDB" id="122965at2"/>
<keyword evidence="4" id="KW-1185">Reference proteome</keyword>
<dbReference type="eggNOG" id="ENOG5032TKD">
    <property type="taxonomic scope" value="Bacteria"/>
</dbReference>
<feature type="domain" description="TIR" evidence="2">
    <location>
        <begin position="3"/>
        <end position="95"/>
    </location>
</feature>
<dbReference type="HOGENOM" id="CLU_078752_0_0_0"/>
<sequence>MRVFLSWSGPKSRAVAELLKKYLPSLNNTVDPWLSSKEISTGARWSSEIAANLEAANIGVICVTAENQNEPWILFEAGAVSKLTTVGRAMVLRIGMKATDITGPLSQFQSVGTERDDIWKLVVDINGAAAGNAVPESTISLTFNAIWPTLQGELDQVTKQASADAPERSQDEIMQELLTLARRQEQSSQLLLNQIVAVSERTIVTLESRALERRYEEEQYSVEIARLKAREHDLQKRLALWEQTPAKSVGTGPQSLAVIQANVVKLLRERGFAVPSEIWKQDDEGESRLIVNGQIRTLTSLMKELVG</sequence>
<feature type="coiled-coil region" evidence="1">
    <location>
        <begin position="217"/>
        <end position="244"/>
    </location>
</feature>
<dbReference type="InterPro" id="IPR000157">
    <property type="entry name" value="TIR_dom"/>
</dbReference>
<dbReference type="AlphaFoldDB" id="E8X0P4"/>
<accession>E8X0P4</accession>
<keyword evidence="1" id="KW-0175">Coiled coil</keyword>
<dbReference type="RefSeq" id="WP_013580314.1">
    <property type="nucleotide sequence ID" value="NC_015064.1"/>
</dbReference>